<dbReference type="OrthoDB" id="7873492at2"/>
<protein>
    <submittedName>
        <fullName evidence="1">Uncharacterized protein</fullName>
    </submittedName>
</protein>
<dbReference type="EMBL" id="CP012160">
    <property type="protein sequence ID" value="AKS45243.1"/>
    <property type="molecule type" value="Genomic_DNA"/>
</dbReference>
<dbReference type="RefSeq" id="WP_158454101.1">
    <property type="nucleotide sequence ID" value="NZ_CP012160.1"/>
</dbReference>
<keyword evidence="2" id="KW-1185">Reference proteome</keyword>
<dbReference type="STRING" id="1458307.OSB_06820"/>
<reference evidence="1 2" key="1">
    <citation type="journal article" date="2015" name="Genome Announc.">
        <title>Closed Genome Sequence of Octadecabacter temperatus SB1, the First Mesophilic Species of the Genus Octadecabacter.</title>
        <authorList>
            <person name="Voget S."/>
            <person name="Billerbeck S."/>
            <person name="Simon M."/>
            <person name="Daniel R."/>
        </authorList>
    </citation>
    <scope>NUCLEOTIDE SEQUENCE [LARGE SCALE GENOMIC DNA]</scope>
    <source>
        <strain evidence="1 2">SB1</strain>
    </source>
</reference>
<evidence type="ECO:0000313" key="1">
    <source>
        <dbReference type="EMBL" id="AKS45243.1"/>
    </source>
</evidence>
<dbReference type="Proteomes" id="UP000067444">
    <property type="component" value="Chromosome"/>
</dbReference>
<organism evidence="1 2">
    <name type="scientific">Octadecabacter temperatus</name>
    <dbReference type="NCBI Taxonomy" id="1458307"/>
    <lineage>
        <taxon>Bacteria</taxon>
        <taxon>Pseudomonadati</taxon>
        <taxon>Pseudomonadota</taxon>
        <taxon>Alphaproteobacteria</taxon>
        <taxon>Rhodobacterales</taxon>
        <taxon>Roseobacteraceae</taxon>
        <taxon>Octadecabacter</taxon>
    </lineage>
</organism>
<dbReference type="AlphaFoldDB" id="A0A0K0Y2T2"/>
<gene>
    <name evidence="1" type="ORF">OSB_06820</name>
</gene>
<accession>A0A0K0Y2T2</accession>
<proteinExistence type="predicted"/>
<name>A0A0K0Y2T2_9RHOB</name>
<dbReference type="KEGG" id="otm:OSB_06820"/>
<sequence length="55" mass="6253">MTKTPRWLQSTIAEAKSCNTKMPWERGLRREAFMASRRAVAALAEMDMRTARPAA</sequence>
<evidence type="ECO:0000313" key="2">
    <source>
        <dbReference type="Proteomes" id="UP000067444"/>
    </source>
</evidence>